<organism evidence="1 2">
    <name type="scientific">Paraburkholderia ribeironis</name>
    <dbReference type="NCBI Taxonomy" id="1247936"/>
    <lineage>
        <taxon>Bacteria</taxon>
        <taxon>Pseudomonadati</taxon>
        <taxon>Pseudomonadota</taxon>
        <taxon>Betaproteobacteria</taxon>
        <taxon>Burkholderiales</taxon>
        <taxon>Burkholderiaceae</taxon>
        <taxon>Paraburkholderia</taxon>
    </lineage>
</organism>
<dbReference type="AlphaFoldDB" id="A0A1N7SMA2"/>
<sequence length="75" mass="8478">MKLEHAAKRSRSCFRRLHDQRKPTPITCAALCLEGNPLGTNRQEVMYAMRQDILALIMTRLINLSAVALRIQTAA</sequence>
<proteinExistence type="predicted"/>
<dbReference type="EMBL" id="CYGX02000103">
    <property type="protein sequence ID" value="SIT48436.1"/>
    <property type="molecule type" value="Genomic_DNA"/>
</dbReference>
<dbReference type="Proteomes" id="UP000187012">
    <property type="component" value="Unassembled WGS sequence"/>
</dbReference>
<accession>A0A1N7SMA2</accession>
<reference evidence="1 2" key="1">
    <citation type="submission" date="2016-12" db="EMBL/GenBank/DDBJ databases">
        <authorList>
            <person name="Song W.-J."/>
            <person name="Kurnit D.M."/>
        </authorList>
    </citation>
    <scope>NUCLEOTIDE SEQUENCE [LARGE SCALE GENOMIC DNA]</scope>
    <source>
        <strain evidence="1 2">STM7296</strain>
    </source>
</reference>
<name>A0A1N7SMA2_9BURK</name>
<protein>
    <submittedName>
        <fullName evidence="1">Uncharacterized protein</fullName>
    </submittedName>
</protein>
<gene>
    <name evidence="1" type="ORF">BN2475_1030004</name>
</gene>
<evidence type="ECO:0000313" key="2">
    <source>
        <dbReference type="Proteomes" id="UP000187012"/>
    </source>
</evidence>
<evidence type="ECO:0000313" key="1">
    <source>
        <dbReference type="EMBL" id="SIT48436.1"/>
    </source>
</evidence>
<keyword evidence="2" id="KW-1185">Reference proteome</keyword>